<evidence type="ECO:0000313" key="3">
    <source>
        <dbReference type="EMBL" id="GMI21101.1"/>
    </source>
</evidence>
<protein>
    <recommendedName>
        <fullName evidence="2">DUSP domain-containing protein</fullName>
    </recommendedName>
</protein>
<dbReference type="EMBL" id="BRYB01000036">
    <property type="protein sequence ID" value="GMI21101.1"/>
    <property type="molecule type" value="Genomic_DNA"/>
</dbReference>
<dbReference type="SUPFAM" id="SSF143791">
    <property type="entry name" value="DUSP-like"/>
    <property type="match status" value="1"/>
</dbReference>
<dbReference type="Pfam" id="PF06337">
    <property type="entry name" value="DUSP"/>
    <property type="match status" value="1"/>
</dbReference>
<feature type="region of interest" description="Disordered" evidence="1">
    <location>
        <begin position="213"/>
        <end position="324"/>
    </location>
</feature>
<feature type="compositionally biased region" description="Acidic residues" evidence="1">
    <location>
        <begin position="221"/>
        <end position="238"/>
    </location>
</feature>
<organism evidence="3 4">
    <name type="scientific">Tetraparma gracilis</name>
    <dbReference type="NCBI Taxonomy" id="2962635"/>
    <lineage>
        <taxon>Eukaryota</taxon>
        <taxon>Sar</taxon>
        <taxon>Stramenopiles</taxon>
        <taxon>Ochrophyta</taxon>
        <taxon>Bolidophyceae</taxon>
        <taxon>Parmales</taxon>
        <taxon>Triparmaceae</taxon>
        <taxon>Tetraparma</taxon>
    </lineage>
</organism>
<comment type="caution">
    <text evidence="3">The sequence shown here is derived from an EMBL/GenBank/DDBJ whole genome shotgun (WGS) entry which is preliminary data.</text>
</comment>
<name>A0ABQ6M7I7_9STRA</name>
<feature type="compositionally biased region" description="Low complexity" evidence="1">
    <location>
        <begin position="270"/>
        <end position="293"/>
    </location>
</feature>
<dbReference type="PROSITE" id="PS51283">
    <property type="entry name" value="DUSP"/>
    <property type="match status" value="1"/>
</dbReference>
<dbReference type="Proteomes" id="UP001165060">
    <property type="component" value="Unassembled WGS sequence"/>
</dbReference>
<feature type="compositionally biased region" description="Basic and acidic residues" evidence="1">
    <location>
        <begin position="294"/>
        <end position="309"/>
    </location>
</feature>
<dbReference type="InterPro" id="IPR006615">
    <property type="entry name" value="Pept_C19_DUSP"/>
</dbReference>
<proteinExistence type="predicted"/>
<sequence length="324" mass="34739">MGNTLPPMCASPPKPSELKKARKIELHKVMQAEKLTPDSFVTRWHVISCPWLAAWLSYTTSPTPGPRPGPVSNASLTVLDKELHLRVAKPGLRRDRAGLGSAGDYRIVKKEVWDVFMELYAGGPAITVNAGPDADMDDCASWFVLQDEAELLVTEYEAVAKPAKPKSAEKIKRKSKAGVELEKVEMERLDSIGISPEQLKALRFASVGSGAEGVSLSFEGEGGDVEEGGSGEEGEDDSLTLSTHSDGSEETTPPGSEAPPTPPLGNQVRVEPAAEPEAAELAVEPPLSPPLSRSESRSGRVDSAEEIARRSSVNWLFQGDDDSD</sequence>
<keyword evidence="4" id="KW-1185">Reference proteome</keyword>
<accession>A0ABQ6M7I7</accession>
<evidence type="ECO:0000313" key="4">
    <source>
        <dbReference type="Proteomes" id="UP001165060"/>
    </source>
</evidence>
<dbReference type="InterPro" id="IPR035927">
    <property type="entry name" value="DUSP-like_sf"/>
</dbReference>
<reference evidence="3 4" key="1">
    <citation type="journal article" date="2023" name="Commun. Biol.">
        <title>Genome analysis of Parmales, the sister group of diatoms, reveals the evolutionary specialization of diatoms from phago-mixotrophs to photoautotrophs.</title>
        <authorList>
            <person name="Ban H."/>
            <person name="Sato S."/>
            <person name="Yoshikawa S."/>
            <person name="Yamada K."/>
            <person name="Nakamura Y."/>
            <person name="Ichinomiya M."/>
            <person name="Sato N."/>
            <person name="Blanc-Mathieu R."/>
            <person name="Endo H."/>
            <person name="Kuwata A."/>
            <person name="Ogata H."/>
        </authorList>
    </citation>
    <scope>NUCLEOTIDE SEQUENCE [LARGE SCALE GENOMIC DNA]</scope>
</reference>
<gene>
    <name evidence="3" type="ORF">TeGR_g10876</name>
</gene>
<feature type="domain" description="DUSP" evidence="2">
    <location>
        <begin position="17"/>
        <end position="132"/>
    </location>
</feature>
<dbReference type="Gene3D" id="3.30.2230.10">
    <property type="entry name" value="DUSP-like"/>
    <property type="match status" value="1"/>
</dbReference>
<evidence type="ECO:0000259" key="2">
    <source>
        <dbReference type="PROSITE" id="PS51283"/>
    </source>
</evidence>
<evidence type="ECO:0000256" key="1">
    <source>
        <dbReference type="SAM" id="MobiDB-lite"/>
    </source>
</evidence>